<dbReference type="Proteomes" id="UP000006729">
    <property type="component" value="Chromosome 16"/>
</dbReference>
<gene>
    <name evidence="1" type="ORF">POPTR_016G032783v4</name>
</gene>
<comment type="caution">
    <text evidence="1">The sequence shown here is derived from an EMBL/GenBank/DDBJ whole genome shotgun (WGS) entry which is preliminary data.</text>
</comment>
<protein>
    <submittedName>
        <fullName evidence="1">Uncharacterized protein</fullName>
    </submittedName>
</protein>
<organism evidence="1 2">
    <name type="scientific">Populus trichocarpa</name>
    <name type="common">Western balsam poplar</name>
    <name type="synonym">Populus balsamifera subsp. trichocarpa</name>
    <dbReference type="NCBI Taxonomy" id="3694"/>
    <lineage>
        <taxon>Eukaryota</taxon>
        <taxon>Viridiplantae</taxon>
        <taxon>Streptophyta</taxon>
        <taxon>Embryophyta</taxon>
        <taxon>Tracheophyta</taxon>
        <taxon>Spermatophyta</taxon>
        <taxon>Magnoliopsida</taxon>
        <taxon>eudicotyledons</taxon>
        <taxon>Gunneridae</taxon>
        <taxon>Pentapetalae</taxon>
        <taxon>rosids</taxon>
        <taxon>fabids</taxon>
        <taxon>Malpighiales</taxon>
        <taxon>Salicaceae</taxon>
        <taxon>Saliceae</taxon>
        <taxon>Populus</taxon>
    </lineage>
</organism>
<name>A0ACC0RS63_POPTR</name>
<evidence type="ECO:0000313" key="1">
    <source>
        <dbReference type="EMBL" id="KAI9380098.1"/>
    </source>
</evidence>
<accession>A0ACC0RS63</accession>
<dbReference type="EMBL" id="CM009305">
    <property type="protein sequence ID" value="KAI9380098.1"/>
    <property type="molecule type" value="Genomic_DNA"/>
</dbReference>
<proteinExistence type="predicted"/>
<keyword evidence="2" id="KW-1185">Reference proteome</keyword>
<evidence type="ECO:0000313" key="2">
    <source>
        <dbReference type="Proteomes" id="UP000006729"/>
    </source>
</evidence>
<reference evidence="1 2" key="1">
    <citation type="journal article" date="2006" name="Science">
        <title>The genome of black cottonwood, Populus trichocarpa (Torr. &amp; Gray).</title>
        <authorList>
            <person name="Tuskan G.A."/>
            <person name="Difazio S."/>
            <person name="Jansson S."/>
            <person name="Bohlmann J."/>
            <person name="Grigoriev I."/>
            <person name="Hellsten U."/>
            <person name="Putnam N."/>
            <person name="Ralph S."/>
            <person name="Rombauts S."/>
            <person name="Salamov A."/>
            <person name="Schein J."/>
            <person name="Sterck L."/>
            <person name="Aerts A."/>
            <person name="Bhalerao R.R."/>
            <person name="Bhalerao R.P."/>
            <person name="Blaudez D."/>
            <person name="Boerjan W."/>
            <person name="Brun A."/>
            <person name="Brunner A."/>
            <person name="Busov V."/>
            <person name="Campbell M."/>
            <person name="Carlson J."/>
            <person name="Chalot M."/>
            <person name="Chapman J."/>
            <person name="Chen G.L."/>
            <person name="Cooper D."/>
            <person name="Coutinho P.M."/>
            <person name="Couturier J."/>
            <person name="Covert S."/>
            <person name="Cronk Q."/>
            <person name="Cunningham R."/>
            <person name="Davis J."/>
            <person name="Degroeve S."/>
            <person name="Dejardin A."/>
            <person name="Depamphilis C."/>
            <person name="Detter J."/>
            <person name="Dirks B."/>
            <person name="Dubchak I."/>
            <person name="Duplessis S."/>
            <person name="Ehlting J."/>
            <person name="Ellis B."/>
            <person name="Gendler K."/>
            <person name="Goodstein D."/>
            <person name="Gribskov M."/>
            <person name="Grimwood J."/>
            <person name="Groover A."/>
            <person name="Gunter L."/>
            <person name="Hamberger B."/>
            <person name="Heinze B."/>
            <person name="Helariutta Y."/>
            <person name="Henrissat B."/>
            <person name="Holligan D."/>
            <person name="Holt R."/>
            <person name="Huang W."/>
            <person name="Islam-Faridi N."/>
            <person name="Jones S."/>
            <person name="Jones-Rhoades M."/>
            <person name="Jorgensen R."/>
            <person name="Joshi C."/>
            <person name="Kangasjarvi J."/>
            <person name="Karlsson J."/>
            <person name="Kelleher C."/>
            <person name="Kirkpatrick R."/>
            <person name="Kirst M."/>
            <person name="Kohler A."/>
            <person name="Kalluri U."/>
            <person name="Larimer F."/>
            <person name="Leebens-Mack J."/>
            <person name="Leple J.C."/>
            <person name="Locascio P."/>
            <person name="Lou Y."/>
            <person name="Lucas S."/>
            <person name="Martin F."/>
            <person name="Montanini B."/>
            <person name="Napoli C."/>
            <person name="Nelson D.R."/>
            <person name="Nelson C."/>
            <person name="Nieminen K."/>
            <person name="Nilsson O."/>
            <person name="Pereda V."/>
            <person name="Peter G."/>
            <person name="Philippe R."/>
            <person name="Pilate G."/>
            <person name="Poliakov A."/>
            <person name="Razumovskaya J."/>
            <person name="Richardson P."/>
            <person name="Rinaldi C."/>
            <person name="Ritland K."/>
            <person name="Rouze P."/>
            <person name="Ryaboy D."/>
            <person name="Schmutz J."/>
            <person name="Schrader J."/>
            <person name="Segerman B."/>
            <person name="Shin H."/>
            <person name="Siddiqui A."/>
            <person name="Sterky F."/>
            <person name="Terry A."/>
            <person name="Tsai C.J."/>
            <person name="Uberbacher E."/>
            <person name="Unneberg P."/>
            <person name="Vahala J."/>
            <person name="Wall K."/>
            <person name="Wessler S."/>
            <person name="Yang G."/>
            <person name="Yin T."/>
            <person name="Douglas C."/>
            <person name="Marra M."/>
            <person name="Sandberg G."/>
            <person name="Van de Peer Y."/>
            <person name="Rokhsar D."/>
        </authorList>
    </citation>
    <scope>NUCLEOTIDE SEQUENCE [LARGE SCALE GENOMIC DNA]</scope>
    <source>
        <strain evidence="2">cv. Nisqually</strain>
    </source>
</reference>
<sequence length="144" mass="16020">MFFPQRQVSLNIALMTARNYDQQDRLTTPNSLHAVFTFIMPVLLNFLELMYQGKDYSPFDTHPINMWIGLTCLLAYCLAYGVEVACSKCLRSPVYASIFRRSAVFFGSLSVASIALIFFSGLCSAIAICSMHLTSSGEVTVHPS</sequence>